<dbReference type="AlphaFoldDB" id="A0AAW0EIW5"/>
<name>A0AAW0EIW5_9AGAR</name>
<dbReference type="EMBL" id="JAWWNJ010000001">
    <property type="protein sequence ID" value="KAK7064683.1"/>
    <property type="molecule type" value="Genomic_DNA"/>
</dbReference>
<sequence>MRTEETSFPSFTTVLLQQQSIYSSLPPEGPPPHLVFPWTPVTYNPPFIATPPPPTPSVPPPGQGPATPGLKFMIVVQRFFTALVDKIKARR</sequence>
<keyword evidence="2" id="KW-1185">Reference proteome</keyword>
<comment type="caution">
    <text evidence="1">The sequence shown here is derived from an EMBL/GenBank/DDBJ whole genome shotgun (WGS) entry which is preliminary data.</text>
</comment>
<organism evidence="1 2">
    <name type="scientific">Favolaschia claudopus</name>
    <dbReference type="NCBI Taxonomy" id="2862362"/>
    <lineage>
        <taxon>Eukaryota</taxon>
        <taxon>Fungi</taxon>
        <taxon>Dikarya</taxon>
        <taxon>Basidiomycota</taxon>
        <taxon>Agaricomycotina</taxon>
        <taxon>Agaricomycetes</taxon>
        <taxon>Agaricomycetidae</taxon>
        <taxon>Agaricales</taxon>
        <taxon>Marasmiineae</taxon>
        <taxon>Mycenaceae</taxon>
        <taxon>Favolaschia</taxon>
    </lineage>
</organism>
<evidence type="ECO:0000313" key="1">
    <source>
        <dbReference type="EMBL" id="KAK7064683.1"/>
    </source>
</evidence>
<dbReference type="Proteomes" id="UP001362999">
    <property type="component" value="Unassembled WGS sequence"/>
</dbReference>
<reference evidence="1 2" key="1">
    <citation type="journal article" date="2024" name="J Genomics">
        <title>Draft genome sequencing and assembly of Favolaschia claudopus CIRM-BRFM 2984 isolated from oak limbs.</title>
        <authorList>
            <person name="Navarro D."/>
            <person name="Drula E."/>
            <person name="Chaduli D."/>
            <person name="Cazenave R."/>
            <person name="Ahrendt S."/>
            <person name="Wang J."/>
            <person name="Lipzen A."/>
            <person name="Daum C."/>
            <person name="Barry K."/>
            <person name="Grigoriev I.V."/>
            <person name="Favel A."/>
            <person name="Rosso M.N."/>
            <person name="Martin F."/>
        </authorList>
    </citation>
    <scope>NUCLEOTIDE SEQUENCE [LARGE SCALE GENOMIC DNA]</scope>
    <source>
        <strain evidence="1 2">CIRM-BRFM 2984</strain>
    </source>
</reference>
<evidence type="ECO:0000313" key="2">
    <source>
        <dbReference type="Proteomes" id="UP001362999"/>
    </source>
</evidence>
<accession>A0AAW0EIW5</accession>
<proteinExistence type="predicted"/>
<gene>
    <name evidence="1" type="ORF">R3P38DRAFT_3165703</name>
</gene>
<protein>
    <submittedName>
        <fullName evidence="1">Uncharacterized protein</fullName>
    </submittedName>
</protein>